<gene>
    <name evidence="2" type="ORF">BZG36_03132</name>
</gene>
<evidence type="ECO:0000313" key="3">
    <source>
        <dbReference type="Proteomes" id="UP000242875"/>
    </source>
</evidence>
<dbReference type="EMBL" id="MVBO01000112">
    <property type="protein sequence ID" value="OZJ02994.1"/>
    <property type="molecule type" value="Genomic_DNA"/>
</dbReference>
<keyword evidence="3" id="KW-1185">Reference proteome</keyword>
<dbReference type="PROSITE" id="PS50211">
    <property type="entry name" value="DENN"/>
    <property type="match status" value="1"/>
</dbReference>
<sequence length="698" mass="78869">MPPSRHVEYVLLAEFDIDKGASLSHQYPEPTGTDEHYLSELMLPDGAHLRAEDWTIFFLNQRIPLEGSDSETLKEETAGKKPLLHVLNLVRTKHDTAARRGAMVKAMAICTRHRYLHVYKPVLLLAMENYFHNPSIAILEELYNAVNAMDLSQMPQFSWHEQQILRASDNKHMFEEKFTEIQDAQAKETLESGQQNGFPGQDVPGYERRNYIDLVSGQRKDALSLAGKDRHFFETKIVYDNIKLPIRVPLTLNPEEVGDFSLIKLVNTFTSPTSSVTSHSPHPHLDSYGPNTPPLLVLLNALLTQKRIIFLGHGHPSGEVANYVLAACAMGSGGGAVLRGFTERSFPYTSLLSVDDLLKCPGFIAGVTNPTFEDHPSWWDILCNIDTGKITVSRDITTLAQVVPGSGLLAPERNLDDLALARSASTLILNSPGRYDERSSSRDNRDNYDLEFLNEVIAAIQSHYSETSIRGKFEEYVTKLVALSAVYEEETYGATTIGVTPDNTPDPEGLLGTGCAFPDEHTRQRELHYFAARIEGWRSTISYKYYKKDFQIFLQQRKNRHFDVARQITRLRSAKELNDRQVTAIYQAFWTYIVDPAQIDEVLALLPHYRGGLAPFCFGLFHSSPIVRQYTLQFLNRLRNHPAGIRFIHALNRFQRLAYERLYSESMATTSKTTSAQKVYSNEPNFSTLRSNSSGRSS</sequence>
<dbReference type="InterPro" id="IPR052809">
    <property type="entry name" value="Actin_polarity_regulatory"/>
</dbReference>
<evidence type="ECO:0000313" key="2">
    <source>
        <dbReference type="EMBL" id="OZJ02994.1"/>
    </source>
</evidence>
<dbReference type="PANTHER" id="PTHR28245:SF1">
    <property type="entry name" value="ARF3-INTERACTING PROTEIN 1"/>
    <property type="match status" value="1"/>
</dbReference>
<proteinExistence type="predicted"/>
<dbReference type="Pfam" id="PF08616">
    <property type="entry name" value="SPA"/>
    <property type="match status" value="1"/>
</dbReference>
<dbReference type="GO" id="GO:0051666">
    <property type="term" value="P:actin cortical patch localization"/>
    <property type="evidence" value="ECO:0007669"/>
    <property type="project" value="TreeGrafter"/>
</dbReference>
<organism evidence="2 3">
    <name type="scientific">Bifiguratus adelaidae</name>
    <dbReference type="NCBI Taxonomy" id="1938954"/>
    <lineage>
        <taxon>Eukaryota</taxon>
        <taxon>Fungi</taxon>
        <taxon>Fungi incertae sedis</taxon>
        <taxon>Mucoromycota</taxon>
        <taxon>Mucoromycotina</taxon>
        <taxon>Endogonomycetes</taxon>
        <taxon>Endogonales</taxon>
        <taxon>Endogonales incertae sedis</taxon>
        <taxon>Bifiguratus</taxon>
    </lineage>
</organism>
<dbReference type="GO" id="GO:0005886">
    <property type="term" value="C:plasma membrane"/>
    <property type="evidence" value="ECO:0007669"/>
    <property type="project" value="TreeGrafter"/>
</dbReference>
<accession>A0A261XXN2</accession>
<dbReference type="AlphaFoldDB" id="A0A261XXN2"/>
<feature type="domain" description="UDENN" evidence="1">
    <location>
        <begin position="8"/>
        <end position="564"/>
    </location>
</feature>
<evidence type="ECO:0000259" key="1">
    <source>
        <dbReference type="PROSITE" id="PS50211"/>
    </source>
</evidence>
<dbReference type="OrthoDB" id="66409at2759"/>
<dbReference type="InterPro" id="IPR037516">
    <property type="entry name" value="Tripartite_DENN"/>
</dbReference>
<protein>
    <recommendedName>
        <fullName evidence="1">UDENN domain-containing protein</fullName>
    </recommendedName>
</protein>
<dbReference type="PANTHER" id="PTHR28245">
    <property type="entry name" value="ARF3-INTERACTING PROTEIN 1"/>
    <property type="match status" value="1"/>
</dbReference>
<name>A0A261XXN2_9FUNG</name>
<dbReference type="Pfam" id="PF07792">
    <property type="entry name" value="Afi1"/>
    <property type="match status" value="1"/>
</dbReference>
<dbReference type="Proteomes" id="UP000242875">
    <property type="component" value="Unassembled WGS sequence"/>
</dbReference>
<dbReference type="InterPro" id="IPR012860">
    <property type="entry name" value="Afi1_N"/>
</dbReference>
<comment type="caution">
    <text evidence="2">The sequence shown here is derived from an EMBL/GenBank/DDBJ whole genome shotgun (WGS) entry which is preliminary data.</text>
</comment>
<reference evidence="2 3" key="1">
    <citation type="journal article" date="2017" name="Mycologia">
        <title>Bifiguratus adelaidae, gen. et sp. nov., a new member of Mucoromycotina in endophytic and soil-dwelling habitats.</title>
        <authorList>
            <person name="Torres-Cruz T.J."/>
            <person name="Billingsley Tobias T.L."/>
            <person name="Almatruk M."/>
            <person name="Hesse C."/>
            <person name="Kuske C.R."/>
            <person name="Desiro A."/>
            <person name="Benucci G.M."/>
            <person name="Bonito G."/>
            <person name="Stajich J.E."/>
            <person name="Dunlap C."/>
            <person name="Arnold A.E."/>
            <person name="Porras-Alfaro A."/>
        </authorList>
    </citation>
    <scope>NUCLEOTIDE SEQUENCE [LARGE SCALE GENOMIC DNA]</scope>
    <source>
        <strain evidence="2 3">AZ0501</strain>
    </source>
</reference>